<dbReference type="GeneID" id="19968591"/>
<dbReference type="Proteomes" id="UP000030752">
    <property type="component" value="Unassembled WGS sequence"/>
</dbReference>
<dbReference type="VEuPathDB" id="FungiDB:HMPREF1541_01252"/>
<keyword evidence="2" id="KW-1185">Reference proteome</keyword>
<evidence type="ECO:0000313" key="2">
    <source>
        <dbReference type="Proteomes" id="UP000030752"/>
    </source>
</evidence>
<name>W2SEE2_CYPE1</name>
<gene>
    <name evidence="1" type="ORF">HMPREF1541_01252</name>
</gene>
<proteinExistence type="predicted"/>
<organism evidence="1 2">
    <name type="scientific">Cyphellophora europaea (strain CBS 101466)</name>
    <name type="common">Phialophora europaea</name>
    <dbReference type="NCBI Taxonomy" id="1220924"/>
    <lineage>
        <taxon>Eukaryota</taxon>
        <taxon>Fungi</taxon>
        <taxon>Dikarya</taxon>
        <taxon>Ascomycota</taxon>
        <taxon>Pezizomycotina</taxon>
        <taxon>Eurotiomycetes</taxon>
        <taxon>Chaetothyriomycetidae</taxon>
        <taxon>Chaetothyriales</taxon>
        <taxon>Cyphellophoraceae</taxon>
        <taxon>Cyphellophora</taxon>
    </lineage>
</organism>
<dbReference type="InParanoid" id="W2SEE2"/>
<accession>W2SEE2</accession>
<dbReference type="HOGENOM" id="CLU_642490_0_0_1"/>
<dbReference type="RefSeq" id="XP_008711774.1">
    <property type="nucleotide sequence ID" value="XM_008713552.1"/>
</dbReference>
<evidence type="ECO:0000313" key="1">
    <source>
        <dbReference type="EMBL" id="ETN47062.1"/>
    </source>
</evidence>
<dbReference type="OrthoDB" id="5424391at2759"/>
<reference evidence="1 2" key="1">
    <citation type="submission" date="2013-03" db="EMBL/GenBank/DDBJ databases">
        <title>The Genome Sequence of Phialophora europaea CBS 101466.</title>
        <authorList>
            <consortium name="The Broad Institute Genomics Platform"/>
            <person name="Cuomo C."/>
            <person name="de Hoog S."/>
            <person name="Gorbushina A."/>
            <person name="Walker B."/>
            <person name="Young S.K."/>
            <person name="Zeng Q."/>
            <person name="Gargeya S."/>
            <person name="Fitzgerald M."/>
            <person name="Haas B."/>
            <person name="Abouelleil A."/>
            <person name="Allen A.W."/>
            <person name="Alvarado L."/>
            <person name="Arachchi H.M."/>
            <person name="Berlin A.M."/>
            <person name="Chapman S.B."/>
            <person name="Gainer-Dewar J."/>
            <person name="Goldberg J."/>
            <person name="Griggs A."/>
            <person name="Gujja S."/>
            <person name="Hansen M."/>
            <person name="Howarth C."/>
            <person name="Imamovic A."/>
            <person name="Ireland A."/>
            <person name="Larimer J."/>
            <person name="McCowan C."/>
            <person name="Murphy C."/>
            <person name="Pearson M."/>
            <person name="Poon T.W."/>
            <person name="Priest M."/>
            <person name="Roberts A."/>
            <person name="Saif S."/>
            <person name="Shea T."/>
            <person name="Sisk P."/>
            <person name="Sykes S."/>
            <person name="Wortman J."/>
            <person name="Nusbaum C."/>
            <person name="Birren B."/>
        </authorList>
    </citation>
    <scope>NUCLEOTIDE SEQUENCE [LARGE SCALE GENOMIC DNA]</scope>
    <source>
        <strain evidence="1 2">CBS 101466</strain>
    </source>
</reference>
<dbReference type="AlphaFoldDB" id="W2SEE2"/>
<protein>
    <submittedName>
        <fullName evidence="1">Uncharacterized protein</fullName>
    </submittedName>
</protein>
<sequence>MRVSPTFLLRSIVSKLHPPSPATARESQRLLRSLDGAFRKRLDEVHPAPSLDAHRESDAPADGNHSVNTHLDAILQHPLLQSKNTAGAQPGSSRAVTLIDRILREGALDMDSLRKAAQIYLSDAQTFKRNEREQLAPRLAAWMASASDAQRTEFFTTSTTVGPVLLVMSRDGADETVWEWLKHLHRCKDASFVAHQQHLRTWLDAEDEFVSCMISNALRKKQFTAAAQQYVAAAAHRATLPQPAPMIAAWTRIASLVAMKRRRHGIPSALFSRVLAHAPPLDAMAKTYYSSGFLALYHPDRPSVQPLYHDLHNEAFVAHWSKWKWRRTTKIQQALLTAILDAADMASSRGKTAQARFFLDFAQTHFPDIVSRAEAVASPAARLDQAREELESHRGSIDHGHLEWAVG</sequence>
<dbReference type="eggNOG" id="ENOG502SF5T">
    <property type="taxonomic scope" value="Eukaryota"/>
</dbReference>
<dbReference type="EMBL" id="KB822711">
    <property type="protein sequence ID" value="ETN47062.1"/>
    <property type="molecule type" value="Genomic_DNA"/>
</dbReference>